<evidence type="ECO:0000256" key="3">
    <source>
        <dbReference type="ARBA" id="ARBA00022475"/>
    </source>
</evidence>
<feature type="signal peptide" evidence="5">
    <location>
        <begin position="1"/>
        <end position="22"/>
    </location>
</feature>
<evidence type="ECO:0000313" key="8">
    <source>
        <dbReference type="Proteomes" id="UP001597079"/>
    </source>
</evidence>
<dbReference type="PANTHER" id="PTHR47737:SF1">
    <property type="entry name" value="GLYCINE BETAINE_PROLINE BETAINE TRANSPORT SYSTEM PERMEASE PROTEIN PROW"/>
    <property type="match status" value="1"/>
</dbReference>
<reference evidence="8" key="1">
    <citation type="journal article" date="2019" name="Int. J. Syst. Evol. Microbiol.">
        <title>The Global Catalogue of Microorganisms (GCM) 10K type strain sequencing project: providing services to taxonomists for standard genome sequencing and annotation.</title>
        <authorList>
            <consortium name="The Broad Institute Genomics Platform"/>
            <consortium name="The Broad Institute Genome Sequencing Center for Infectious Disease"/>
            <person name="Wu L."/>
            <person name="Ma J."/>
        </authorList>
    </citation>
    <scope>NUCLEOTIDE SEQUENCE [LARGE SCALE GENOMIC DNA]</scope>
    <source>
        <strain evidence="8">CGMCC 1.12286</strain>
    </source>
</reference>
<dbReference type="RefSeq" id="WP_377944392.1">
    <property type="nucleotide sequence ID" value="NZ_JBHUCX010000067.1"/>
</dbReference>
<sequence>MKLSKRISVALVGTALCGMVSAGCGTQHVPGTGPDEAVGVQQTDKNITIGYIDWDEDVATTYLWAQLLKQKGYHVTLKSVALGPMFVGLSQGGVDVFFDSWLPEQTPYIKKYQDNVATLGKWYKGQTTEGLVVPTYMKNVNSIADLKKLPSQENQIVGIDPGSVEMDLVKKAISEYGLDTTLVSSSSPAMLSALKKAYDAKQDIAVVLWSPHWAFATYKLKYLADPKGVFGKGGTIQAEANKDWMSSHAQAVDWLKHFTLTQNQLGQLENDINASTKEAGVKKWIQDNQALVNSWLKS</sequence>
<keyword evidence="3" id="KW-1003">Cell membrane</keyword>
<organism evidence="7 8">
    <name type="scientific">Alicyclobacillus fodiniaquatilis</name>
    <dbReference type="NCBI Taxonomy" id="1661150"/>
    <lineage>
        <taxon>Bacteria</taxon>
        <taxon>Bacillati</taxon>
        <taxon>Bacillota</taxon>
        <taxon>Bacilli</taxon>
        <taxon>Bacillales</taxon>
        <taxon>Alicyclobacillaceae</taxon>
        <taxon>Alicyclobacillus</taxon>
    </lineage>
</organism>
<dbReference type="Pfam" id="PF04069">
    <property type="entry name" value="OpuAC"/>
    <property type="match status" value="1"/>
</dbReference>
<dbReference type="SUPFAM" id="SSF53850">
    <property type="entry name" value="Periplasmic binding protein-like II"/>
    <property type="match status" value="1"/>
</dbReference>
<keyword evidence="5" id="KW-0732">Signal</keyword>
<accession>A0ABW4JLQ2</accession>
<name>A0ABW4JLQ2_9BACL</name>
<evidence type="ECO:0000313" key="7">
    <source>
        <dbReference type="EMBL" id="MFD1676488.1"/>
    </source>
</evidence>
<protein>
    <submittedName>
        <fullName evidence="7">Glycine betaine ABC transporter substrate-binding protein</fullName>
    </submittedName>
</protein>
<evidence type="ECO:0000256" key="2">
    <source>
        <dbReference type="ARBA" id="ARBA00022448"/>
    </source>
</evidence>
<comment type="subcellular location">
    <subcellularLocation>
        <location evidence="1">Cell membrane</location>
    </subcellularLocation>
</comment>
<evidence type="ECO:0000256" key="1">
    <source>
        <dbReference type="ARBA" id="ARBA00004236"/>
    </source>
</evidence>
<keyword evidence="8" id="KW-1185">Reference proteome</keyword>
<evidence type="ECO:0000256" key="5">
    <source>
        <dbReference type="SAM" id="SignalP"/>
    </source>
</evidence>
<evidence type="ECO:0000256" key="4">
    <source>
        <dbReference type="ARBA" id="ARBA00023136"/>
    </source>
</evidence>
<comment type="caution">
    <text evidence="7">The sequence shown here is derived from an EMBL/GenBank/DDBJ whole genome shotgun (WGS) entry which is preliminary data.</text>
</comment>
<dbReference type="Gene3D" id="3.10.105.10">
    <property type="entry name" value="Dipeptide-binding Protein, Domain 3"/>
    <property type="match status" value="2"/>
</dbReference>
<dbReference type="Proteomes" id="UP001597079">
    <property type="component" value="Unassembled WGS sequence"/>
</dbReference>
<gene>
    <name evidence="7" type="ORF">ACFSB2_17455</name>
</gene>
<dbReference type="PANTHER" id="PTHR47737">
    <property type="entry name" value="GLYCINE BETAINE/PROLINE BETAINE TRANSPORT SYSTEM PERMEASE PROTEIN PROW"/>
    <property type="match status" value="1"/>
</dbReference>
<proteinExistence type="predicted"/>
<feature type="domain" description="ABC-type glycine betaine transport system substrate-binding" evidence="6">
    <location>
        <begin position="45"/>
        <end position="286"/>
    </location>
</feature>
<feature type="chain" id="PRO_5047502201" evidence="5">
    <location>
        <begin position="23"/>
        <end position="298"/>
    </location>
</feature>
<keyword evidence="4" id="KW-0472">Membrane</keyword>
<evidence type="ECO:0000259" key="6">
    <source>
        <dbReference type="Pfam" id="PF04069"/>
    </source>
</evidence>
<keyword evidence="2" id="KW-0813">Transport</keyword>
<dbReference type="InterPro" id="IPR007210">
    <property type="entry name" value="ABC_Gly_betaine_transp_sub-bd"/>
</dbReference>
<dbReference type="CDD" id="cd13639">
    <property type="entry name" value="PBP2_OpuAC_like"/>
    <property type="match status" value="1"/>
</dbReference>
<dbReference type="EMBL" id="JBHUCX010000067">
    <property type="protein sequence ID" value="MFD1676488.1"/>
    <property type="molecule type" value="Genomic_DNA"/>
</dbReference>
<dbReference type="PROSITE" id="PS51257">
    <property type="entry name" value="PROKAR_LIPOPROTEIN"/>
    <property type="match status" value="1"/>
</dbReference>
<dbReference type="Gene3D" id="3.40.190.100">
    <property type="entry name" value="Glycine betaine-binding periplasmic protein, domain 2"/>
    <property type="match status" value="1"/>
</dbReference>